<proteinExistence type="predicted"/>
<evidence type="ECO:0000313" key="1">
    <source>
        <dbReference type="EMBL" id="RCN26450.1"/>
    </source>
</evidence>
<accession>A0A368F645</accession>
<sequence length="71" mass="7891">RWDCNLEEMANSAAQGCPDGQMTPSCHKQNVTAHWDMELSTSPATPPIKCANIAYRGAKMRYVTKHSLLVK</sequence>
<dbReference type="Proteomes" id="UP000252519">
    <property type="component" value="Unassembled WGS sequence"/>
</dbReference>
<comment type="caution">
    <text evidence="1">The sequence shown here is derived from an EMBL/GenBank/DDBJ whole genome shotgun (WGS) entry which is preliminary data.</text>
</comment>
<dbReference type="AlphaFoldDB" id="A0A368F645"/>
<feature type="non-terminal residue" evidence="1">
    <location>
        <position position="1"/>
    </location>
</feature>
<organism evidence="1 2">
    <name type="scientific">Ancylostoma caninum</name>
    <name type="common">Dog hookworm</name>
    <dbReference type="NCBI Taxonomy" id="29170"/>
    <lineage>
        <taxon>Eukaryota</taxon>
        <taxon>Metazoa</taxon>
        <taxon>Ecdysozoa</taxon>
        <taxon>Nematoda</taxon>
        <taxon>Chromadorea</taxon>
        <taxon>Rhabditida</taxon>
        <taxon>Rhabditina</taxon>
        <taxon>Rhabditomorpha</taxon>
        <taxon>Strongyloidea</taxon>
        <taxon>Ancylostomatidae</taxon>
        <taxon>Ancylostomatinae</taxon>
        <taxon>Ancylostoma</taxon>
    </lineage>
</organism>
<name>A0A368F645_ANCCA</name>
<evidence type="ECO:0000313" key="2">
    <source>
        <dbReference type="Proteomes" id="UP000252519"/>
    </source>
</evidence>
<protein>
    <submittedName>
        <fullName evidence="1">Uncharacterized protein</fullName>
    </submittedName>
</protein>
<dbReference type="EMBL" id="JOJR01007273">
    <property type="protein sequence ID" value="RCN26450.1"/>
    <property type="molecule type" value="Genomic_DNA"/>
</dbReference>
<reference evidence="1 2" key="1">
    <citation type="submission" date="2014-10" db="EMBL/GenBank/DDBJ databases">
        <title>Draft genome of the hookworm Ancylostoma caninum.</title>
        <authorList>
            <person name="Mitreva M."/>
        </authorList>
    </citation>
    <scope>NUCLEOTIDE SEQUENCE [LARGE SCALE GENOMIC DNA]</scope>
    <source>
        <strain evidence="1 2">Baltimore</strain>
    </source>
</reference>
<keyword evidence="2" id="KW-1185">Reference proteome</keyword>
<gene>
    <name evidence="1" type="ORF">ANCCAN_27823</name>
</gene>